<sequence>DLAGAASEIATEPDLAGLAATSCSEATADAWLVGGATTTGRTTFVVLDNPSGVSSTVDLAITGEDGAVSAPGASGISVPAGGRRVLSLAGLAPDLSSPVVHVQSRGGQVVARLEQSTVRGLLAGGV</sequence>
<accession>A0A399NX04</accession>
<dbReference type="Pfam" id="PF18986">
    <property type="entry name" value="DUF5719"/>
    <property type="match status" value="1"/>
</dbReference>
<organism evidence="1 2">
    <name type="scientific">Clavibacter michiganensis subsp. insidiosus</name>
    <dbReference type="NCBI Taxonomy" id="33014"/>
    <lineage>
        <taxon>Bacteria</taxon>
        <taxon>Bacillati</taxon>
        <taxon>Actinomycetota</taxon>
        <taxon>Actinomycetes</taxon>
        <taxon>Micrococcales</taxon>
        <taxon>Microbacteriaceae</taxon>
        <taxon>Clavibacter</taxon>
    </lineage>
</organism>
<dbReference type="InterPro" id="IPR043777">
    <property type="entry name" value="DUF5719"/>
</dbReference>
<protein>
    <submittedName>
        <fullName evidence="1">Uncharacterized protein</fullName>
    </submittedName>
</protein>
<dbReference type="EMBL" id="QWEA01001605">
    <property type="protein sequence ID" value="RII97899.1"/>
    <property type="molecule type" value="Genomic_DNA"/>
</dbReference>
<dbReference type="AlphaFoldDB" id="A0A399NX04"/>
<comment type="caution">
    <text evidence="1">The sequence shown here is derived from an EMBL/GenBank/DDBJ whole genome shotgun (WGS) entry which is preliminary data.</text>
</comment>
<dbReference type="Proteomes" id="UP000266634">
    <property type="component" value="Unassembled WGS sequence"/>
</dbReference>
<evidence type="ECO:0000313" key="2">
    <source>
        <dbReference type="Proteomes" id="UP000266634"/>
    </source>
</evidence>
<feature type="non-terminal residue" evidence="1">
    <location>
        <position position="126"/>
    </location>
</feature>
<reference evidence="1 2" key="1">
    <citation type="submission" date="2018-08" db="EMBL/GenBank/DDBJ databases">
        <title>Genome Sequence of Clavibacter michiganensis Subspecies type strains, and the Atypical Peach-Colored Strains Isolated from Tomato.</title>
        <authorList>
            <person name="Osdaghi E."/>
            <person name="Portier P."/>
            <person name="Briand M."/>
            <person name="Jacques M.-A."/>
        </authorList>
    </citation>
    <scope>NUCLEOTIDE SEQUENCE [LARGE SCALE GENOMIC DNA]</scope>
    <source>
        <strain evidence="1 2">CFBP 6488</strain>
    </source>
</reference>
<feature type="non-terminal residue" evidence="1">
    <location>
        <position position="1"/>
    </location>
</feature>
<evidence type="ECO:0000313" key="1">
    <source>
        <dbReference type="EMBL" id="RII97899.1"/>
    </source>
</evidence>
<gene>
    <name evidence="1" type="ORF">DZF93_19915</name>
</gene>
<proteinExistence type="predicted"/>
<name>A0A399NX04_9MICO</name>